<reference evidence="1" key="1">
    <citation type="journal article" date="2021" name="Infect. Genet. Evol.">
        <title>Novel prophage-like sequences in Mycoplasma anserisalpingitidis.</title>
        <authorList>
            <person name="Kovacs A.B."/>
            <person name="Wehmann E."/>
            <person name="Svab D."/>
            <person name="Beko K."/>
            <person name="Grozner D."/>
            <person name="Mitter A."/>
            <person name="Bali K."/>
            <person name="Morrow C.J."/>
            <person name="Banyai K."/>
            <person name="Gyuranecz M."/>
        </authorList>
    </citation>
    <scope>NUCLEOTIDE SEQUENCE</scope>
    <source>
        <strain evidence="1">MYCAV333</strain>
    </source>
</reference>
<protein>
    <submittedName>
        <fullName evidence="1">Uncharacterized protein</fullName>
    </submittedName>
</protein>
<evidence type="ECO:0000313" key="1">
    <source>
        <dbReference type="EMBL" id="QWT28818.1"/>
    </source>
</evidence>
<organism evidence="1">
    <name type="scientific">Mycoplasma anserisalpingitidis</name>
    <dbReference type="NCBI Taxonomy" id="519450"/>
    <lineage>
        <taxon>Bacteria</taxon>
        <taxon>Bacillati</taxon>
        <taxon>Mycoplasmatota</taxon>
        <taxon>Mollicutes</taxon>
        <taxon>Mycoplasmataceae</taxon>
        <taxon>Mycoplasma</taxon>
    </lineage>
</organism>
<name>A0A8F2IVD0_9MOLU</name>
<proteinExistence type="predicted"/>
<dbReference type="AlphaFoldDB" id="A0A8F2IVD0"/>
<sequence length="470" mass="56302">MRYNLFTQKYREFDFFDSNFCNLSIDYIQLIKFSDEDLPNLKTLYANKLSNIKAEIENNSKLSTFIRKFNHLEYKSKINLFNSFEYIKFVIGTEKEKTEKILIDFLSTNLKLIKTQINFIDVNDYLIPFDNLLLFSLYSLYQFNKNNIEIFQYMNQINDEIITQNIINKTNEYFDNCEIDFFIYKNQDEINNNLIEPQFIKTKSSFYLPFGAFSNIFSKMVEKHNLKNVSEIDEFIKENKNNLYLLSIENNPKDIYKIVQNNSFIKHFLSEDSIIRNKKYIFNKNYWLKMFNSLIDALPFVIPEKDKMIEILYDNENFRVVKISSNIINLENKMDTLINKLIAEKSINSRTFDIAKIQEEMILSNIIDIKRLLEKYEYDKTKLKNCSIKTLNIIKSIDYTLETDINYEITNKNITNKLDEINNLIKFRSSFLEQSLIIIKNGSIDIFFNCEVCENFYRINFQNVYYWSSV</sequence>
<accession>A0A8F2IVD0</accession>
<dbReference type="EMBL" id="MT872809">
    <property type="protein sequence ID" value="QWT28818.1"/>
    <property type="molecule type" value="Genomic_DNA"/>
</dbReference>